<evidence type="ECO:0000256" key="4">
    <source>
        <dbReference type="PROSITE-ProRule" id="PRU01343"/>
    </source>
</evidence>
<dbReference type="Proteomes" id="UP000005222">
    <property type="component" value="Chromosome F"/>
</dbReference>
<dbReference type="PROSITE" id="PS51471">
    <property type="entry name" value="FE2OG_OXY"/>
    <property type="match status" value="1"/>
</dbReference>
<sequence>MSSTDYKMSVLQREYPEACKDTLLELLVCCGGSVKDTRKLLDEGSGVSRRKRTATYYQAPITSLLAGSEKRVEVGESKGGKVTLYGEEDVARHLSPFVVFKKAFFPPELADRLLVYLEGKKHVFNAKRFYLFDTLCESSQLSAFFCRDKREDLLGLTYNGKEAKVNFYEKDLEDAARLVEKYVNEDLIAARARLPFESRSYWNCDTCLINYYETCANRLDWHSDRLSHIGPHNYIASVSLGATREFRVRRNHGDSRIYSIIVPHNSMVVMTPGCQEEFKHCVNARKTPIQVNNISNAARYNLTFRYYPPDFIDKSPNCSCGLSMCLRRSYKNIKTRGKYFWSCENAYQNKDCGDFYWANFKNTDRNLTTDNQDSASRWIAEDDEEASHNSKTSLSLKPHEL</sequence>
<dbReference type="EMBL" id="FO082054">
    <property type="protein sequence ID" value="CCE88933.1"/>
    <property type="molecule type" value="Genomic_DNA"/>
</dbReference>
<dbReference type="InterPro" id="IPR032854">
    <property type="entry name" value="ALKBH3"/>
</dbReference>
<dbReference type="Gene3D" id="2.60.120.590">
    <property type="entry name" value="Alpha-ketoglutarate-dependent dioxygenase AlkB-like"/>
    <property type="match status" value="1"/>
</dbReference>
<evidence type="ECO:0000259" key="7">
    <source>
        <dbReference type="PROSITE" id="PS51999"/>
    </source>
</evidence>
<dbReference type="PANTHER" id="PTHR31212">
    <property type="entry name" value="ALPHA-KETOGLUTARATE-DEPENDENT DIOXYGENASE ALKB HOMOLOG 3"/>
    <property type="match status" value="1"/>
</dbReference>
<dbReference type="OrthoDB" id="545910at2759"/>
<dbReference type="PANTHER" id="PTHR31212:SF4">
    <property type="entry name" value="ALPHA-KETOGLUTARATE-DEPENDENT DIOXYGENASE ALKB HOMOLOG 3"/>
    <property type="match status" value="1"/>
</dbReference>
<keyword evidence="9" id="KW-1185">Reference proteome</keyword>
<dbReference type="GO" id="GO:0006307">
    <property type="term" value="P:DNA alkylation repair"/>
    <property type="evidence" value="ECO:0007669"/>
    <property type="project" value="InterPro"/>
</dbReference>
<keyword evidence="2 4" id="KW-0863">Zinc-finger</keyword>
<dbReference type="InParanoid" id="G8YLJ9"/>
<evidence type="ECO:0000256" key="2">
    <source>
        <dbReference type="ARBA" id="ARBA00022771"/>
    </source>
</evidence>
<evidence type="ECO:0000259" key="6">
    <source>
        <dbReference type="PROSITE" id="PS51471"/>
    </source>
</evidence>
<feature type="domain" description="GRF-type" evidence="7">
    <location>
        <begin position="318"/>
        <end position="361"/>
    </location>
</feature>
<keyword evidence="1" id="KW-0479">Metal-binding</keyword>
<evidence type="ECO:0000313" key="9">
    <source>
        <dbReference type="Proteomes" id="UP000005222"/>
    </source>
</evidence>
<dbReference type="GO" id="GO:0051213">
    <property type="term" value="F:dioxygenase activity"/>
    <property type="evidence" value="ECO:0007669"/>
    <property type="project" value="InterPro"/>
</dbReference>
<dbReference type="AlphaFoldDB" id="G8YLJ9"/>
<dbReference type="InterPro" id="IPR037151">
    <property type="entry name" value="AlkB-like_sf"/>
</dbReference>
<dbReference type="SUPFAM" id="SSF51197">
    <property type="entry name" value="Clavaminate synthase-like"/>
    <property type="match status" value="1"/>
</dbReference>
<feature type="domain" description="Fe2OG dioxygenase" evidence="6">
    <location>
        <begin position="203"/>
        <end position="308"/>
    </location>
</feature>
<organism evidence="8 9">
    <name type="scientific">Pichia sorbitophila (strain ATCC MYA-4447 / BCRC 22081 / CBS 7064 / NBRC 10061 / NRRL Y-12695)</name>
    <name type="common">Hybrid yeast</name>
    <dbReference type="NCBI Taxonomy" id="559304"/>
    <lineage>
        <taxon>Eukaryota</taxon>
        <taxon>Fungi</taxon>
        <taxon>Dikarya</taxon>
        <taxon>Ascomycota</taxon>
        <taxon>Saccharomycotina</taxon>
        <taxon>Pichiomycetes</taxon>
        <taxon>Debaryomycetaceae</taxon>
        <taxon>Millerozyma</taxon>
    </lineage>
</organism>
<evidence type="ECO:0000256" key="5">
    <source>
        <dbReference type="SAM" id="MobiDB-lite"/>
    </source>
</evidence>
<gene>
    <name evidence="8" type="primary">Piso0_001726</name>
    <name evidence="8" type="ORF">GNLVRS01_PISO0F12721g</name>
</gene>
<dbReference type="InterPro" id="IPR027450">
    <property type="entry name" value="AlkB-like"/>
</dbReference>
<name>G8YLJ9_PICSO</name>
<evidence type="ECO:0000256" key="1">
    <source>
        <dbReference type="ARBA" id="ARBA00022723"/>
    </source>
</evidence>
<dbReference type="STRING" id="559304.G8YLJ9"/>
<dbReference type="eggNOG" id="ENOG502QUQ4">
    <property type="taxonomic scope" value="Eukaryota"/>
</dbReference>
<dbReference type="PROSITE" id="PS51999">
    <property type="entry name" value="ZF_GRF"/>
    <property type="match status" value="1"/>
</dbReference>
<evidence type="ECO:0000313" key="8">
    <source>
        <dbReference type="EMBL" id="CCE88933.1"/>
    </source>
</evidence>
<feature type="region of interest" description="Disordered" evidence="5">
    <location>
        <begin position="381"/>
        <end position="401"/>
    </location>
</feature>
<dbReference type="GO" id="GO:0008270">
    <property type="term" value="F:zinc ion binding"/>
    <property type="evidence" value="ECO:0007669"/>
    <property type="project" value="UniProtKB-KW"/>
</dbReference>
<keyword evidence="3" id="KW-0862">Zinc</keyword>
<dbReference type="Pfam" id="PF13532">
    <property type="entry name" value="2OG-FeII_Oxy_2"/>
    <property type="match status" value="1"/>
</dbReference>
<protein>
    <submittedName>
        <fullName evidence="8">Piso0_001726 protein</fullName>
    </submittedName>
</protein>
<dbReference type="OMA" id="IDPHPLA"/>
<dbReference type="InterPro" id="IPR005123">
    <property type="entry name" value="Oxoglu/Fe-dep_dioxygenase_dom"/>
</dbReference>
<proteinExistence type="predicted"/>
<dbReference type="InterPro" id="IPR010666">
    <property type="entry name" value="Znf_GRF"/>
</dbReference>
<evidence type="ECO:0000256" key="3">
    <source>
        <dbReference type="ARBA" id="ARBA00022833"/>
    </source>
</evidence>
<dbReference type="HOGENOM" id="CLU_026011_0_0_1"/>
<reference evidence="8 9" key="1">
    <citation type="journal article" date="2012" name="G3 (Bethesda)">
        <title>Pichia sorbitophila, an interspecies yeast hybrid reveals early steps of genome resolution following polyploidization.</title>
        <authorList>
            <person name="Leh Louis V."/>
            <person name="Despons L."/>
            <person name="Friedrich A."/>
            <person name="Martin T."/>
            <person name="Durrens P."/>
            <person name="Casaregola S."/>
            <person name="Neuveglise C."/>
            <person name="Fairhead C."/>
            <person name="Marck C."/>
            <person name="Cruz J.A."/>
            <person name="Straub M.L."/>
            <person name="Kugler V."/>
            <person name="Sacerdot C."/>
            <person name="Uzunov Z."/>
            <person name="Thierry A."/>
            <person name="Weiss S."/>
            <person name="Bleykasten C."/>
            <person name="De Montigny J."/>
            <person name="Jacques N."/>
            <person name="Jung P."/>
            <person name="Lemaire M."/>
            <person name="Mallet S."/>
            <person name="Morel G."/>
            <person name="Richard G.F."/>
            <person name="Sarkar A."/>
            <person name="Savel G."/>
            <person name="Schacherer J."/>
            <person name="Seret M.L."/>
            <person name="Talla E."/>
            <person name="Samson G."/>
            <person name="Jubin C."/>
            <person name="Poulain J."/>
            <person name="Vacherie B."/>
            <person name="Barbe V."/>
            <person name="Pelletier E."/>
            <person name="Sherman D.J."/>
            <person name="Westhof E."/>
            <person name="Weissenbach J."/>
            <person name="Baret P.V."/>
            <person name="Wincker P."/>
            <person name="Gaillardin C."/>
            <person name="Dujon B."/>
            <person name="Souciet J.L."/>
        </authorList>
    </citation>
    <scope>NUCLEOTIDE SEQUENCE [LARGE SCALE GENOMIC DNA]</scope>
    <source>
        <strain evidence="9">ATCC MYA-4447 / BCRC 22081 / CBS 7064 / NBRC 10061 / NRRL Y-12695</strain>
    </source>
</reference>
<accession>G8YLJ9</accession>